<dbReference type="EnsemblPlants" id="Solyc01g095715.1.1">
    <property type="protein sequence ID" value="Solyc01g095715.1.1"/>
    <property type="gene ID" value="Solyc01g095715.1"/>
</dbReference>
<organism evidence="1">
    <name type="scientific">Solanum lycopersicum</name>
    <name type="common">Tomato</name>
    <name type="synonym">Lycopersicon esculentum</name>
    <dbReference type="NCBI Taxonomy" id="4081"/>
    <lineage>
        <taxon>Eukaryota</taxon>
        <taxon>Viridiplantae</taxon>
        <taxon>Streptophyta</taxon>
        <taxon>Embryophyta</taxon>
        <taxon>Tracheophyta</taxon>
        <taxon>Spermatophyta</taxon>
        <taxon>Magnoliopsida</taxon>
        <taxon>eudicotyledons</taxon>
        <taxon>Gunneridae</taxon>
        <taxon>Pentapetalae</taxon>
        <taxon>asterids</taxon>
        <taxon>lamiids</taxon>
        <taxon>Solanales</taxon>
        <taxon>Solanaceae</taxon>
        <taxon>Solanoideae</taxon>
        <taxon>Solaneae</taxon>
        <taxon>Solanum</taxon>
        <taxon>Solanum subgen. Lycopersicon</taxon>
    </lineage>
</organism>
<evidence type="ECO:0000313" key="2">
    <source>
        <dbReference type="Proteomes" id="UP000004994"/>
    </source>
</evidence>
<dbReference type="AlphaFoldDB" id="A0A3Q7ELD8"/>
<protein>
    <submittedName>
        <fullName evidence="1">Uncharacterized protein</fullName>
    </submittedName>
</protein>
<evidence type="ECO:0000313" key="1">
    <source>
        <dbReference type="EnsemblPlants" id="Solyc01g095715.1.1"/>
    </source>
</evidence>
<reference evidence="1" key="2">
    <citation type="submission" date="2019-01" db="UniProtKB">
        <authorList>
            <consortium name="EnsemblPlants"/>
        </authorList>
    </citation>
    <scope>IDENTIFICATION</scope>
    <source>
        <strain evidence="1">cv. Heinz 1706</strain>
    </source>
</reference>
<dbReference type="Proteomes" id="UP000004994">
    <property type="component" value="Chromosome 1"/>
</dbReference>
<keyword evidence="2" id="KW-1185">Reference proteome</keyword>
<accession>A0A3Q7ELD8</accession>
<proteinExistence type="predicted"/>
<dbReference type="InParanoid" id="A0A3Q7ELD8"/>
<reference evidence="1" key="1">
    <citation type="journal article" date="2012" name="Nature">
        <title>The tomato genome sequence provides insights into fleshy fruit evolution.</title>
        <authorList>
            <consortium name="Tomato Genome Consortium"/>
        </authorList>
    </citation>
    <scope>NUCLEOTIDE SEQUENCE [LARGE SCALE GENOMIC DNA]</scope>
    <source>
        <strain evidence="1">cv. Heinz 1706</strain>
    </source>
</reference>
<dbReference type="Gramene" id="Solyc01g095715.1.1">
    <property type="protein sequence ID" value="Solyc01g095715.1.1"/>
    <property type="gene ID" value="Solyc01g095715.1"/>
</dbReference>
<sequence length="67" mass="7506">MLVSYLPFPCCSGFFSRKFPMLVSETLVASSLILIKFSVSEGASLHYLLKILVFGVGRWYQVQNQGT</sequence>
<name>A0A3Q7ELD8_SOLLC</name>